<proteinExistence type="inferred from homology"/>
<dbReference type="InterPro" id="IPR001279">
    <property type="entry name" value="Metallo-B-lactamas"/>
</dbReference>
<dbReference type="SMART" id="SM00849">
    <property type="entry name" value="Lactamase_B"/>
    <property type="match status" value="1"/>
</dbReference>
<dbReference type="EMBL" id="JBFALK010000008">
    <property type="protein sequence ID" value="MEV0970176.1"/>
    <property type="molecule type" value="Genomic_DNA"/>
</dbReference>
<sequence length="264" mass="29336">MFTIEPMVVAYGPHREKSRFTYMHNAGVAIDIPYVSWLIRGKDLNVLVDVGCSAADYGEHIRPKDRELVHVGQVFADVVDVKPITGHLADRGLSPRDIDVVVLSHLDWDHCMTVEPFSESAFYVQRKEWETTPSHEMFATSFAPKEHYDKIAGMDLRLLDGSHQIADGLDLVLSPGHTFGGQSAIVTTSEGAFVIAGMCVLKENFYPSEEESEHFKVIPPGGHTDLFEAYDTMLRLKEIGGDNVLPLHMTEAWDITRIGSPIGA</sequence>
<name>A0ABV3GEZ0_MICGL</name>
<dbReference type="InterPro" id="IPR051013">
    <property type="entry name" value="MBL_superfamily_lactonases"/>
</dbReference>
<evidence type="ECO:0000313" key="7">
    <source>
        <dbReference type="EMBL" id="MEV0970176.1"/>
    </source>
</evidence>
<evidence type="ECO:0000313" key="8">
    <source>
        <dbReference type="Proteomes" id="UP001551675"/>
    </source>
</evidence>
<keyword evidence="3" id="KW-0479">Metal-binding</keyword>
<protein>
    <submittedName>
        <fullName evidence="7">N-acyl homoserine lactonase family protein</fullName>
    </submittedName>
</protein>
<dbReference type="RefSeq" id="WP_061255182.1">
    <property type="nucleotide sequence ID" value="NZ_JBFALK010000008.1"/>
</dbReference>
<evidence type="ECO:0000256" key="5">
    <source>
        <dbReference type="ARBA" id="ARBA00022833"/>
    </source>
</evidence>
<dbReference type="SUPFAM" id="SSF56281">
    <property type="entry name" value="Metallo-hydrolase/oxidoreductase"/>
    <property type="match status" value="1"/>
</dbReference>
<dbReference type="InterPro" id="IPR036866">
    <property type="entry name" value="RibonucZ/Hydroxyglut_hydro"/>
</dbReference>
<evidence type="ECO:0000256" key="2">
    <source>
        <dbReference type="ARBA" id="ARBA00007749"/>
    </source>
</evidence>
<dbReference type="PANTHER" id="PTHR42978:SF7">
    <property type="entry name" value="METALLO-HYDROLASE RV2300C-RELATED"/>
    <property type="match status" value="1"/>
</dbReference>
<dbReference type="CDD" id="cd07729">
    <property type="entry name" value="AHL_lactonase_MBL-fold"/>
    <property type="match status" value="1"/>
</dbReference>
<keyword evidence="5" id="KW-0862">Zinc</keyword>
<keyword evidence="8" id="KW-1185">Reference proteome</keyword>
<dbReference type="PANTHER" id="PTHR42978">
    <property type="entry name" value="QUORUM-QUENCHING LACTONASE YTNP-RELATED-RELATED"/>
    <property type="match status" value="1"/>
</dbReference>
<organism evidence="7 8">
    <name type="scientific">Microtetraspora glauca</name>
    <dbReference type="NCBI Taxonomy" id="1996"/>
    <lineage>
        <taxon>Bacteria</taxon>
        <taxon>Bacillati</taxon>
        <taxon>Actinomycetota</taxon>
        <taxon>Actinomycetes</taxon>
        <taxon>Streptosporangiales</taxon>
        <taxon>Streptosporangiaceae</taxon>
        <taxon>Microtetraspora</taxon>
    </lineage>
</organism>
<feature type="domain" description="Metallo-beta-lactamase" evidence="6">
    <location>
        <begin position="33"/>
        <end position="248"/>
    </location>
</feature>
<evidence type="ECO:0000259" key="6">
    <source>
        <dbReference type="SMART" id="SM00849"/>
    </source>
</evidence>
<evidence type="ECO:0000256" key="4">
    <source>
        <dbReference type="ARBA" id="ARBA00022801"/>
    </source>
</evidence>
<dbReference type="Proteomes" id="UP001551675">
    <property type="component" value="Unassembled WGS sequence"/>
</dbReference>
<comment type="caution">
    <text evidence="7">The sequence shown here is derived from an EMBL/GenBank/DDBJ whole genome shotgun (WGS) entry which is preliminary data.</text>
</comment>
<dbReference type="Gene3D" id="3.60.15.10">
    <property type="entry name" value="Ribonuclease Z/Hydroxyacylglutathione hydrolase-like"/>
    <property type="match status" value="1"/>
</dbReference>
<evidence type="ECO:0000256" key="1">
    <source>
        <dbReference type="ARBA" id="ARBA00001947"/>
    </source>
</evidence>
<dbReference type="Pfam" id="PF00753">
    <property type="entry name" value="Lactamase_B"/>
    <property type="match status" value="1"/>
</dbReference>
<evidence type="ECO:0000256" key="3">
    <source>
        <dbReference type="ARBA" id="ARBA00022723"/>
    </source>
</evidence>
<keyword evidence="4" id="KW-0378">Hydrolase</keyword>
<comment type="cofactor">
    <cofactor evidence="1">
        <name>Zn(2+)</name>
        <dbReference type="ChEBI" id="CHEBI:29105"/>
    </cofactor>
</comment>
<accession>A0ABV3GEZ0</accession>
<gene>
    <name evidence="7" type="ORF">AB0I59_16185</name>
</gene>
<reference evidence="7 8" key="1">
    <citation type="submission" date="2024-06" db="EMBL/GenBank/DDBJ databases">
        <title>The Natural Products Discovery Center: Release of the First 8490 Sequenced Strains for Exploring Actinobacteria Biosynthetic Diversity.</title>
        <authorList>
            <person name="Kalkreuter E."/>
            <person name="Kautsar S.A."/>
            <person name="Yang D."/>
            <person name="Bader C.D."/>
            <person name="Teijaro C.N."/>
            <person name="Fluegel L."/>
            <person name="Davis C.M."/>
            <person name="Simpson J.R."/>
            <person name="Lauterbach L."/>
            <person name="Steele A.D."/>
            <person name="Gui C."/>
            <person name="Meng S."/>
            <person name="Li G."/>
            <person name="Viehrig K."/>
            <person name="Ye F."/>
            <person name="Su P."/>
            <person name="Kiefer A.F."/>
            <person name="Nichols A."/>
            <person name="Cepeda A.J."/>
            <person name="Yan W."/>
            <person name="Fan B."/>
            <person name="Jiang Y."/>
            <person name="Adhikari A."/>
            <person name="Zheng C.-J."/>
            <person name="Schuster L."/>
            <person name="Cowan T.M."/>
            <person name="Smanski M.J."/>
            <person name="Chevrette M.G."/>
            <person name="De Carvalho L.P.S."/>
            <person name="Shen B."/>
        </authorList>
    </citation>
    <scope>NUCLEOTIDE SEQUENCE [LARGE SCALE GENOMIC DNA]</scope>
    <source>
        <strain evidence="7 8">NPDC050100</strain>
    </source>
</reference>
<comment type="similarity">
    <text evidence="2">Belongs to the metallo-beta-lactamase superfamily.</text>
</comment>